<evidence type="ECO:0000256" key="4">
    <source>
        <dbReference type="ARBA" id="ARBA00022840"/>
    </source>
</evidence>
<comment type="similarity">
    <text evidence="1 7">Belongs to the class-II aminoacyl-tRNA synthetase family. Type 1 subfamily.</text>
</comment>
<dbReference type="RefSeq" id="WP_215503407.1">
    <property type="nucleotide sequence ID" value="NZ_CP076361.1"/>
</dbReference>
<keyword evidence="7" id="KW-0963">Cytoplasm</keyword>
<dbReference type="Gene3D" id="2.40.50.140">
    <property type="entry name" value="Nucleic acid-binding proteins"/>
    <property type="match status" value="1"/>
</dbReference>
<evidence type="ECO:0000313" key="10">
    <source>
        <dbReference type="Proteomes" id="UP000679352"/>
    </source>
</evidence>
<dbReference type="KEGG" id="gfu:KM031_04770"/>
<sequence length="656" mass="73801">MHAYRSHTCAQLNSDHVGQNIRLAGWVHRVRDHGGVLFIDLRDHYGITQVIADADSPAFAGLNTVRAEWVICIDGLVKARDPSLVNPKLPTGQIEVYAREMRVLGEAAELPMPVFGEVDYPEETRLTYRFLDLRRDKLHSNMMLRSNVVRSIRNRMWDQGFNEFQTPIITASSPEGARDFLVPSRLHPGKFYALPQAPQQFKQLIMVAGFDRYFQIAPCFRDEDPRADRSPTDFYQLDIEMSFVEQEDVFAAVQPVIQGIFEEFAPGKKVYSDWTRIAYRDSLKWYGSDKPDLRNPIKMQDVSEHFRGSGFAIFAKLLEQEGTEVRAIPAPTGGSRKFCDRMNAYAQKEGLPGMGYIFWRKREEIAVDDDHMSPVIAALMGISEEDRIAHNSLLDKLSVLTDKLGIAEIVAALEANDLERVRFLTQAYFGEFEAAGPLAKNIGPVRTEAIRQQLGLGVGDAAFFLGGKAEQFEAVAGRARNEIGRELGLTEQNCFKFAWIVDFPMYEKTDDGKIDFSHNPFSMPQGGMEALNGDPLNVYAYQYDLACNGYELISGGIRNHKPEIMFKAFELAGYPNSEVEKRFGGMVKAFKYGAPPHGGCAAGIDRIVMLLADEANIREVIMFPMNQRAEDLLMGAPSEPMNAQLRELNLRVVPKE</sequence>
<feature type="binding site" evidence="7">
    <location>
        <position position="551"/>
    </location>
    <ligand>
        <name>ATP</name>
        <dbReference type="ChEBI" id="CHEBI:30616"/>
    </ligand>
</feature>
<feature type="binding site" evidence="7">
    <location>
        <position position="558"/>
    </location>
    <ligand>
        <name>L-aspartate</name>
        <dbReference type="ChEBI" id="CHEBI:29991"/>
    </ligand>
</feature>
<comment type="function">
    <text evidence="7">Aspartyl-tRNA synthetase with relaxed tRNA specificity since it is able to aspartylate not only its cognate tRNA(Asp) but also tRNA(Asn). Reaction proceeds in two steps: L-aspartate is first activated by ATP to form Asp-AMP and then transferred to the acceptor end of tRNA(Asp/Asn).</text>
</comment>
<keyword evidence="3 7" id="KW-0547">Nucleotide-binding</keyword>
<comment type="catalytic activity">
    <reaction evidence="7">
        <text>tRNA(Asx) + L-aspartate + ATP = L-aspartyl-tRNA(Asx) + AMP + diphosphate</text>
        <dbReference type="Rhea" id="RHEA:18349"/>
        <dbReference type="Rhea" id="RHEA-COMP:9710"/>
        <dbReference type="Rhea" id="RHEA-COMP:9711"/>
        <dbReference type="ChEBI" id="CHEBI:29991"/>
        <dbReference type="ChEBI" id="CHEBI:30616"/>
        <dbReference type="ChEBI" id="CHEBI:33019"/>
        <dbReference type="ChEBI" id="CHEBI:78442"/>
        <dbReference type="ChEBI" id="CHEBI:78516"/>
        <dbReference type="ChEBI" id="CHEBI:456215"/>
        <dbReference type="EC" id="6.1.1.23"/>
    </reaction>
</comment>
<evidence type="ECO:0000256" key="6">
    <source>
        <dbReference type="ARBA" id="ARBA00023146"/>
    </source>
</evidence>
<feature type="binding site" evidence="7">
    <location>
        <begin position="603"/>
        <end position="606"/>
    </location>
    <ligand>
        <name>ATP</name>
        <dbReference type="ChEBI" id="CHEBI:30616"/>
    </ligand>
</feature>
<evidence type="ECO:0000313" key="9">
    <source>
        <dbReference type="EMBL" id="QWK91215.1"/>
    </source>
</evidence>
<dbReference type="HAMAP" id="MF_00044">
    <property type="entry name" value="Asp_tRNA_synth_type1"/>
    <property type="match status" value="1"/>
</dbReference>
<evidence type="ECO:0000256" key="1">
    <source>
        <dbReference type="ARBA" id="ARBA00006303"/>
    </source>
</evidence>
<dbReference type="PRINTS" id="PR01042">
    <property type="entry name" value="TRNASYNTHASP"/>
</dbReference>
<protein>
    <recommendedName>
        <fullName evidence="7">Aspartate--tRNA(Asp/Asn) ligase</fullName>
        <ecNumber evidence="7">6.1.1.23</ecNumber>
    </recommendedName>
    <alternativeName>
        <fullName evidence="7">Aspartyl-tRNA synthetase</fullName>
        <shortName evidence="7">AspRS</shortName>
    </alternativeName>
    <alternativeName>
        <fullName evidence="7">Non-discriminating aspartyl-tRNA synthetase</fullName>
        <shortName evidence="7">ND-AspRS</shortName>
    </alternativeName>
</protein>
<dbReference type="GO" id="GO:0050560">
    <property type="term" value="F:aspartate-tRNA(Asn) ligase activity"/>
    <property type="evidence" value="ECO:0007669"/>
    <property type="project" value="UniProtKB-EC"/>
</dbReference>
<organism evidence="9 10">
    <name type="scientific">Gemmobacter fulvus</name>
    <dbReference type="NCBI Taxonomy" id="2840474"/>
    <lineage>
        <taxon>Bacteria</taxon>
        <taxon>Pseudomonadati</taxon>
        <taxon>Pseudomonadota</taxon>
        <taxon>Alphaproteobacteria</taxon>
        <taxon>Rhodobacterales</taxon>
        <taxon>Paracoccaceae</taxon>
        <taxon>Gemmobacter</taxon>
    </lineage>
</organism>
<dbReference type="InterPro" id="IPR004365">
    <property type="entry name" value="NA-bd_OB_tRNA"/>
</dbReference>
<dbReference type="EC" id="6.1.1.23" evidence="7"/>
<feature type="domain" description="Aminoacyl-transfer RNA synthetases class-II family profile" evidence="8">
    <location>
        <begin position="144"/>
        <end position="624"/>
    </location>
</feature>
<dbReference type="InterPro" id="IPR047089">
    <property type="entry name" value="Asp-tRNA-ligase_1_N"/>
</dbReference>
<dbReference type="GO" id="GO:0006422">
    <property type="term" value="P:aspartyl-tRNA aminoacylation"/>
    <property type="evidence" value="ECO:0007669"/>
    <property type="project" value="UniProtKB-UniRule"/>
</dbReference>
<comment type="subunit">
    <text evidence="7">Homodimer.</text>
</comment>
<dbReference type="InterPro" id="IPR006195">
    <property type="entry name" value="aa-tRNA-synth_II"/>
</dbReference>
<keyword evidence="10" id="KW-1185">Reference proteome</keyword>
<feature type="binding site" evidence="7">
    <location>
        <begin position="221"/>
        <end position="223"/>
    </location>
    <ligand>
        <name>ATP</name>
        <dbReference type="ChEBI" id="CHEBI:30616"/>
    </ligand>
</feature>
<evidence type="ECO:0000256" key="3">
    <source>
        <dbReference type="ARBA" id="ARBA00022741"/>
    </source>
</evidence>
<dbReference type="Gene3D" id="3.30.1360.30">
    <property type="entry name" value="GAD-like domain"/>
    <property type="match status" value="2"/>
</dbReference>
<dbReference type="PROSITE" id="PS50862">
    <property type="entry name" value="AA_TRNA_LIGASE_II"/>
    <property type="match status" value="1"/>
</dbReference>
<dbReference type="SUPFAM" id="SSF55261">
    <property type="entry name" value="GAD domain-like"/>
    <property type="match status" value="2"/>
</dbReference>
<dbReference type="GO" id="GO:0005737">
    <property type="term" value="C:cytoplasm"/>
    <property type="evidence" value="ECO:0007669"/>
    <property type="project" value="UniProtKB-SubCell"/>
</dbReference>
<keyword evidence="6 7" id="KW-0030">Aminoacyl-tRNA synthetase</keyword>
<evidence type="ECO:0000256" key="5">
    <source>
        <dbReference type="ARBA" id="ARBA00022917"/>
    </source>
</evidence>
<dbReference type="CDD" id="cd04317">
    <property type="entry name" value="EcAspRS_like_N"/>
    <property type="match status" value="1"/>
</dbReference>
<dbReference type="PANTHER" id="PTHR22594">
    <property type="entry name" value="ASPARTYL/LYSYL-TRNA SYNTHETASE"/>
    <property type="match status" value="1"/>
</dbReference>
<dbReference type="PANTHER" id="PTHR22594:SF5">
    <property type="entry name" value="ASPARTATE--TRNA LIGASE, MITOCHONDRIAL"/>
    <property type="match status" value="1"/>
</dbReference>
<dbReference type="GO" id="GO:0005524">
    <property type="term" value="F:ATP binding"/>
    <property type="evidence" value="ECO:0007669"/>
    <property type="project" value="UniProtKB-UniRule"/>
</dbReference>
<dbReference type="GO" id="GO:0004815">
    <property type="term" value="F:aspartate-tRNA ligase activity"/>
    <property type="evidence" value="ECO:0007669"/>
    <property type="project" value="UniProtKB-UniRule"/>
</dbReference>
<feature type="binding site" evidence="7">
    <location>
        <position position="518"/>
    </location>
    <ligand>
        <name>L-aspartate</name>
        <dbReference type="ChEBI" id="CHEBI:29991"/>
    </ligand>
</feature>
<dbReference type="EMBL" id="CP076361">
    <property type="protein sequence ID" value="QWK91215.1"/>
    <property type="molecule type" value="Genomic_DNA"/>
</dbReference>
<dbReference type="InterPro" id="IPR004364">
    <property type="entry name" value="Aa-tRNA-synt_II"/>
</dbReference>
<dbReference type="NCBIfam" id="TIGR00459">
    <property type="entry name" value="aspS_bact"/>
    <property type="match status" value="1"/>
</dbReference>
<feature type="region of interest" description="Aspartate" evidence="7">
    <location>
        <begin position="199"/>
        <end position="202"/>
    </location>
</feature>
<dbReference type="Pfam" id="PF00152">
    <property type="entry name" value="tRNA-synt_2"/>
    <property type="match status" value="1"/>
</dbReference>
<dbReference type="Proteomes" id="UP000679352">
    <property type="component" value="Chromosome"/>
</dbReference>
<dbReference type="NCBIfam" id="NF001750">
    <property type="entry name" value="PRK00476.1"/>
    <property type="match status" value="1"/>
</dbReference>
<dbReference type="InterPro" id="IPR045864">
    <property type="entry name" value="aa-tRNA-synth_II/BPL/LPL"/>
</dbReference>
<keyword evidence="5 7" id="KW-0648">Protein biosynthesis</keyword>
<accession>A0A975P7X7</accession>
<keyword evidence="2 7" id="KW-0436">Ligase</keyword>
<proteinExistence type="inferred from homology"/>
<reference evidence="9" key="1">
    <citation type="submission" date="2021-06" db="EMBL/GenBank/DDBJ databases">
        <title>Direct submission.</title>
        <authorList>
            <person name="Lee C.-S."/>
            <person name="Jin L."/>
        </authorList>
    </citation>
    <scope>NUCLEOTIDE SEQUENCE</scope>
    <source>
        <strain evidence="9">Con5</strain>
    </source>
</reference>
<dbReference type="Gene3D" id="3.30.930.10">
    <property type="entry name" value="Bira Bifunctional Protein, Domain 2"/>
    <property type="match status" value="2"/>
</dbReference>
<keyword evidence="4 7" id="KW-0067">ATP-binding</keyword>
<dbReference type="InterPro" id="IPR004115">
    <property type="entry name" value="GAD-like_sf"/>
</dbReference>
<evidence type="ECO:0000259" key="8">
    <source>
        <dbReference type="PROSITE" id="PS50862"/>
    </source>
</evidence>
<evidence type="ECO:0000256" key="7">
    <source>
        <dbReference type="HAMAP-Rule" id="MF_00044"/>
    </source>
</evidence>
<dbReference type="SUPFAM" id="SSF50249">
    <property type="entry name" value="Nucleic acid-binding proteins"/>
    <property type="match status" value="1"/>
</dbReference>
<dbReference type="InterPro" id="IPR004524">
    <property type="entry name" value="Asp-tRNA-ligase_1"/>
</dbReference>
<name>A0A975P7X7_9RHOB</name>
<dbReference type="InterPro" id="IPR012340">
    <property type="entry name" value="NA-bd_OB-fold"/>
</dbReference>
<gene>
    <name evidence="7 9" type="primary">aspS</name>
    <name evidence="9" type="ORF">KM031_04770</name>
</gene>
<comment type="subcellular location">
    <subcellularLocation>
        <location evidence="7">Cytoplasm</location>
    </subcellularLocation>
</comment>
<feature type="site" description="Important for tRNA non-discrimination" evidence="7">
    <location>
        <position position="33"/>
    </location>
</feature>
<evidence type="ECO:0000256" key="2">
    <source>
        <dbReference type="ARBA" id="ARBA00022598"/>
    </source>
</evidence>
<feature type="binding site" evidence="7">
    <location>
        <position position="175"/>
    </location>
    <ligand>
        <name>L-aspartate</name>
        <dbReference type="ChEBI" id="CHEBI:29991"/>
    </ligand>
</feature>
<dbReference type="Pfam" id="PF01336">
    <property type="entry name" value="tRNA_anti-codon"/>
    <property type="match status" value="1"/>
</dbReference>
<dbReference type="AlphaFoldDB" id="A0A975P7X7"/>
<comment type="caution">
    <text evidence="7">Lacks conserved residue(s) required for the propagation of feature annotation.</text>
</comment>
<dbReference type="GO" id="GO:0003676">
    <property type="term" value="F:nucleic acid binding"/>
    <property type="evidence" value="ECO:0007669"/>
    <property type="project" value="InterPro"/>
</dbReference>
<dbReference type="SUPFAM" id="SSF55681">
    <property type="entry name" value="Class II aaRS and biotin synthetases"/>
    <property type="match status" value="1"/>
</dbReference>
<dbReference type="InterPro" id="IPR002312">
    <property type="entry name" value="Asp/Asn-tRNA-synth_IIb"/>
</dbReference>
<feature type="binding site" evidence="7">
    <location>
        <position position="221"/>
    </location>
    <ligand>
        <name>L-aspartate</name>
        <dbReference type="ChEBI" id="CHEBI:29991"/>
    </ligand>
</feature>